<dbReference type="EMBL" id="FNKL01000004">
    <property type="protein sequence ID" value="SDR00656.1"/>
    <property type="molecule type" value="Genomic_DNA"/>
</dbReference>
<feature type="chain" id="PRO_5011725018" description="DUF4625 domain-containing protein" evidence="1">
    <location>
        <begin position="19"/>
        <end position="159"/>
    </location>
</feature>
<feature type="signal peptide" evidence="1">
    <location>
        <begin position="1"/>
        <end position="18"/>
    </location>
</feature>
<keyword evidence="3" id="KW-1185">Reference proteome</keyword>
<proteinExistence type="predicted"/>
<dbReference type="PROSITE" id="PS51257">
    <property type="entry name" value="PROKAR_LIPOPROTEIN"/>
    <property type="match status" value="1"/>
</dbReference>
<gene>
    <name evidence="2" type="ORF">SAMN05421664_3083</name>
</gene>
<dbReference type="InterPro" id="IPR027829">
    <property type="entry name" value="DUF4625"/>
</dbReference>
<sequence>MKLEILKRIILLSIFIMAASCDKEDEQIDTEKPVLNLSYDNAFPKSCAVLKRGNTYIFRALATDNIGVASYSIDIHHNFDQHTHDDQPGVCPLDPKKTAVKPMIYMQNFAVPDAGTSYEIYREISIPQDIDPGDYHCQISTIDKTGWQSRTSVDIKIIE</sequence>
<evidence type="ECO:0008006" key="4">
    <source>
        <dbReference type="Google" id="ProtNLM"/>
    </source>
</evidence>
<dbReference type="STRING" id="311333.SAMN05421664_3083"/>
<dbReference type="Pfam" id="PF15418">
    <property type="entry name" value="DUF4625"/>
    <property type="match status" value="1"/>
</dbReference>
<evidence type="ECO:0000313" key="2">
    <source>
        <dbReference type="EMBL" id="SDR00656.1"/>
    </source>
</evidence>
<organism evidence="2 3">
    <name type="scientific">Chryseobacterium soldanellicola</name>
    <dbReference type="NCBI Taxonomy" id="311333"/>
    <lineage>
        <taxon>Bacteria</taxon>
        <taxon>Pseudomonadati</taxon>
        <taxon>Bacteroidota</taxon>
        <taxon>Flavobacteriia</taxon>
        <taxon>Flavobacteriales</taxon>
        <taxon>Weeksellaceae</taxon>
        <taxon>Chryseobacterium group</taxon>
        <taxon>Chryseobacterium</taxon>
    </lineage>
</organism>
<reference evidence="3" key="1">
    <citation type="submission" date="2016-10" db="EMBL/GenBank/DDBJ databases">
        <authorList>
            <person name="Varghese N."/>
            <person name="Submissions S."/>
        </authorList>
    </citation>
    <scope>NUCLEOTIDE SEQUENCE [LARGE SCALE GENOMIC DNA]</scope>
    <source>
        <strain evidence="3">DSM 17072</strain>
    </source>
</reference>
<accession>A0A1H1FJL6</accession>
<dbReference type="Proteomes" id="UP000199627">
    <property type="component" value="Unassembled WGS sequence"/>
</dbReference>
<name>A0A1H1FJL6_9FLAO</name>
<evidence type="ECO:0000256" key="1">
    <source>
        <dbReference type="SAM" id="SignalP"/>
    </source>
</evidence>
<dbReference type="Gene3D" id="2.60.40.4140">
    <property type="match status" value="1"/>
</dbReference>
<evidence type="ECO:0000313" key="3">
    <source>
        <dbReference type="Proteomes" id="UP000199627"/>
    </source>
</evidence>
<protein>
    <recommendedName>
        <fullName evidence="4">DUF4625 domain-containing protein</fullName>
    </recommendedName>
</protein>
<keyword evidence="1" id="KW-0732">Signal</keyword>
<dbReference type="OrthoDB" id="670730at2"/>
<dbReference type="AlphaFoldDB" id="A0A1H1FJL6"/>
<dbReference type="RefSeq" id="WP_089756590.1">
    <property type="nucleotide sequence ID" value="NZ_FNKL01000004.1"/>
</dbReference>